<dbReference type="InterPro" id="IPR036847">
    <property type="entry name" value="RimP_C_sf"/>
</dbReference>
<accession>A0A829YLM9</accession>
<dbReference type="Gene3D" id="2.30.30.180">
    <property type="entry name" value="Ribosome maturation factor RimP, C-terminal domain"/>
    <property type="match status" value="1"/>
</dbReference>
<dbReference type="InterPro" id="IPR028989">
    <property type="entry name" value="RimP_N"/>
</dbReference>
<dbReference type="GO" id="GO:0006412">
    <property type="term" value="P:translation"/>
    <property type="evidence" value="ECO:0007669"/>
    <property type="project" value="TreeGrafter"/>
</dbReference>
<keyword evidence="1 3" id="KW-0963">Cytoplasm</keyword>
<proteinExistence type="inferred from homology"/>
<feature type="domain" description="Ribosome maturation factor RimP N-terminal" evidence="4">
    <location>
        <begin position="9"/>
        <end position="81"/>
    </location>
</feature>
<evidence type="ECO:0000259" key="4">
    <source>
        <dbReference type="Pfam" id="PF02576"/>
    </source>
</evidence>
<comment type="similarity">
    <text evidence="3">Belongs to the RimP family.</text>
</comment>
<dbReference type="CDD" id="cd01734">
    <property type="entry name" value="YlxS_C"/>
    <property type="match status" value="1"/>
</dbReference>
<dbReference type="HAMAP" id="MF_01077">
    <property type="entry name" value="RimP"/>
    <property type="match status" value="1"/>
</dbReference>
<evidence type="ECO:0000256" key="3">
    <source>
        <dbReference type="HAMAP-Rule" id="MF_01077"/>
    </source>
</evidence>
<dbReference type="InterPro" id="IPR003728">
    <property type="entry name" value="Ribosome_maturation_RimP"/>
</dbReference>
<dbReference type="GO" id="GO:0000028">
    <property type="term" value="P:ribosomal small subunit assembly"/>
    <property type="evidence" value="ECO:0007669"/>
    <property type="project" value="TreeGrafter"/>
</dbReference>
<dbReference type="InterPro" id="IPR035956">
    <property type="entry name" value="RimP_N_sf"/>
</dbReference>
<evidence type="ECO:0000259" key="5">
    <source>
        <dbReference type="Pfam" id="PF17384"/>
    </source>
</evidence>
<protein>
    <recommendedName>
        <fullName evidence="3">Ribosome maturation factor RimP</fullName>
    </recommendedName>
</protein>
<dbReference type="FunFam" id="3.30.300.70:FF:000001">
    <property type="entry name" value="Ribosome maturation factor RimP"/>
    <property type="match status" value="1"/>
</dbReference>
<name>A0A829YLM9_9GAMM</name>
<keyword evidence="2 3" id="KW-0690">Ribosome biogenesis</keyword>
<evidence type="ECO:0000313" key="7">
    <source>
        <dbReference type="Proteomes" id="UP000445000"/>
    </source>
</evidence>
<feature type="domain" description="Ribosome maturation factor RimP C-terminal" evidence="5">
    <location>
        <begin position="84"/>
        <end position="148"/>
    </location>
</feature>
<evidence type="ECO:0000256" key="2">
    <source>
        <dbReference type="ARBA" id="ARBA00022517"/>
    </source>
</evidence>
<dbReference type="NCBIfam" id="NF000927">
    <property type="entry name" value="PRK00092.1-1"/>
    <property type="match status" value="1"/>
</dbReference>
<dbReference type="SUPFAM" id="SSF75420">
    <property type="entry name" value="YhbC-like, N-terminal domain"/>
    <property type="match status" value="1"/>
</dbReference>
<evidence type="ECO:0000313" key="6">
    <source>
        <dbReference type="EMBL" id="GFE84344.1"/>
    </source>
</evidence>
<gene>
    <name evidence="3 6" type="primary">rimP</name>
    <name evidence="6" type="ORF">GCM10011487_63440</name>
</gene>
<comment type="caution">
    <text evidence="6">The sequence shown here is derived from an EMBL/GenBank/DDBJ whole genome shotgun (WGS) entry which is preliminary data.</text>
</comment>
<reference evidence="7" key="1">
    <citation type="submission" date="2020-01" db="EMBL/GenBank/DDBJ databases">
        <title>'Steroidobacter agaridevorans' sp. nov., agar-degrading bacteria isolated from rhizosphere soils.</title>
        <authorList>
            <person name="Ikenaga M."/>
            <person name="Kataoka M."/>
            <person name="Murouchi A."/>
            <person name="Katsuragi S."/>
            <person name="Sakai M."/>
        </authorList>
    </citation>
    <scope>NUCLEOTIDE SEQUENCE [LARGE SCALE GENOMIC DNA]</scope>
    <source>
        <strain evidence="7">YU21-B</strain>
    </source>
</reference>
<dbReference type="SUPFAM" id="SSF74942">
    <property type="entry name" value="YhbC-like, C-terminal domain"/>
    <property type="match status" value="1"/>
</dbReference>
<evidence type="ECO:0000256" key="1">
    <source>
        <dbReference type="ARBA" id="ARBA00022490"/>
    </source>
</evidence>
<dbReference type="Gene3D" id="3.30.300.70">
    <property type="entry name" value="RimP-like superfamily, N-terminal"/>
    <property type="match status" value="1"/>
</dbReference>
<dbReference type="RefSeq" id="WP_161815927.1">
    <property type="nucleotide sequence ID" value="NZ_BLJN01000008.1"/>
</dbReference>
<comment type="subcellular location">
    <subcellularLocation>
        <location evidence="3">Cytoplasm</location>
    </subcellularLocation>
</comment>
<dbReference type="Pfam" id="PF02576">
    <property type="entry name" value="RimP_N"/>
    <property type="match status" value="1"/>
</dbReference>
<sequence length="149" mass="16555">MLREQLGELLGPVVANLGYELWEIEYAPRAGGGLLRLYIDSPDGISLDDCEKVSRAVSAVLDEADPIPNEYTLEVSSPGLDRVLRTQAHFARFAGERVKVEMIQQINGRKRFQGRLQKVGESEITLETDGGEVSLPIEDIHRARLIPDV</sequence>
<dbReference type="PANTHER" id="PTHR33867:SF1">
    <property type="entry name" value="RIBOSOME MATURATION FACTOR RIMP"/>
    <property type="match status" value="1"/>
</dbReference>
<dbReference type="PANTHER" id="PTHR33867">
    <property type="entry name" value="RIBOSOME MATURATION FACTOR RIMP"/>
    <property type="match status" value="1"/>
</dbReference>
<keyword evidence="7" id="KW-1185">Reference proteome</keyword>
<dbReference type="EMBL" id="BLJN01000008">
    <property type="protein sequence ID" value="GFE84344.1"/>
    <property type="molecule type" value="Genomic_DNA"/>
</dbReference>
<dbReference type="Pfam" id="PF17384">
    <property type="entry name" value="DUF150_C"/>
    <property type="match status" value="1"/>
</dbReference>
<dbReference type="GO" id="GO:0005829">
    <property type="term" value="C:cytosol"/>
    <property type="evidence" value="ECO:0007669"/>
    <property type="project" value="TreeGrafter"/>
</dbReference>
<comment type="function">
    <text evidence="3">Required for maturation of 30S ribosomal subunits.</text>
</comment>
<dbReference type="AlphaFoldDB" id="A0A829YLM9"/>
<dbReference type="InterPro" id="IPR028998">
    <property type="entry name" value="RimP_C"/>
</dbReference>
<dbReference type="Proteomes" id="UP000445000">
    <property type="component" value="Unassembled WGS sequence"/>
</dbReference>
<organism evidence="6 7">
    <name type="scientific">Steroidobacter agaridevorans</name>
    <dbReference type="NCBI Taxonomy" id="2695856"/>
    <lineage>
        <taxon>Bacteria</taxon>
        <taxon>Pseudomonadati</taxon>
        <taxon>Pseudomonadota</taxon>
        <taxon>Gammaproteobacteria</taxon>
        <taxon>Steroidobacterales</taxon>
        <taxon>Steroidobacteraceae</taxon>
        <taxon>Steroidobacter</taxon>
    </lineage>
</organism>